<proteinExistence type="predicted"/>
<dbReference type="Proteomes" id="UP000265520">
    <property type="component" value="Unassembled WGS sequence"/>
</dbReference>
<reference evidence="1 2" key="1">
    <citation type="journal article" date="2018" name="Front. Plant Sci.">
        <title>Red Clover (Trifolium pratense) and Zigzag Clover (T. medium) - A Picture of Genomic Similarities and Differences.</title>
        <authorList>
            <person name="Dluhosova J."/>
            <person name="Istvanek J."/>
            <person name="Nedelnik J."/>
            <person name="Repkova J."/>
        </authorList>
    </citation>
    <scope>NUCLEOTIDE SEQUENCE [LARGE SCALE GENOMIC DNA]</scope>
    <source>
        <strain evidence="2">cv. 10/8</strain>
        <tissue evidence="1">Leaf</tissue>
    </source>
</reference>
<evidence type="ECO:0000313" key="1">
    <source>
        <dbReference type="EMBL" id="MCI29414.1"/>
    </source>
</evidence>
<dbReference type="AlphaFoldDB" id="A0A392QZW4"/>
<keyword evidence="2" id="KW-1185">Reference proteome</keyword>
<evidence type="ECO:0000313" key="2">
    <source>
        <dbReference type="Proteomes" id="UP000265520"/>
    </source>
</evidence>
<protein>
    <submittedName>
        <fullName evidence="1">Uncharacterized protein</fullName>
    </submittedName>
</protein>
<comment type="caution">
    <text evidence="1">The sequence shown here is derived from an EMBL/GenBank/DDBJ whole genome shotgun (WGS) entry which is preliminary data.</text>
</comment>
<name>A0A392QZW4_9FABA</name>
<accession>A0A392QZW4</accession>
<sequence length="82" mass="9256">SAILRRSSGRQLKATVIRLGWLEASNCSRVRKAFQGSKRLWCELVELPKNPMVAGGKIFKRVEGIPRVEEVKVNLLGLRRVV</sequence>
<dbReference type="EMBL" id="LXQA010172401">
    <property type="protein sequence ID" value="MCI29414.1"/>
    <property type="molecule type" value="Genomic_DNA"/>
</dbReference>
<feature type="non-terminal residue" evidence="1">
    <location>
        <position position="1"/>
    </location>
</feature>
<organism evidence="1 2">
    <name type="scientific">Trifolium medium</name>
    <dbReference type="NCBI Taxonomy" id="97028"/>
    <lineage>
        <taxon>Eukaryota</taxon>
        <taxon>Viridiplantae</taxon>
        <taxon>Streptophyta</taxon>
        <taxon>Embryophyta</taxon>
        <taxon>Tracheophyta</taxon>
        <taxon>Spermatophyta</taxon>
        <taxon>Magnoliopsida</taxon>
        <taxon>eudicotyledons</taxon>
        <taxon>Gunneridae</taxon>
        <taxon>Pentapetalae</taxon>
        <taxon>rosids</taxon>
        <taxon>fabids</taxon>
        <taxon>Fabales</taxon>
        <taxon>Fabaceae</taxon>
        <taxon>Papilionoideae</taxon>
        <taxon>50 kb inversion clade</taxon>
        <taxon>NPAAA clade</taxon>
        <taxon>Hologalegina</taxon>
        <taxon>IRL clade</taxon>
        <taxon>Trifolieae</taxon>
        <taxon>Trifolium</taxon>
    </lineage>
</organism>